<dbReference type="GO" id="GO:0003677">
    <property type="term" value="F:DNA binding"/>
    <property type="evidence" value="ECO:0007669"/>
    <property type="project" value="UniProtKB-KW"/>
</dbReference>
<evidence type="ECO:0000256" key="3">
    <source>
        <dbReference type="ARBA" id="ARBA00022763"/>
    </source>
</evidence>
<dbReference type="GO" id="GO:0008854">
    <property type="term" value="F:exodeoxyribonuclease V activity"/>
    <property type="evidence" value="ECO:0007669"/>
    <property type="project" value="UniProtKB-EC"/>
</dbReference>
<dbReference type="GO" id="GO:0006310">
    <property type="term" value="P:DNA recombination"/>
    <property type="evidence" value="ECO:0007669"/>
    <property type="project" value="TreeGrafter"/>
</dbReference>
<evidence type="ECO:0000259" key="10">
    <source>
        <dbReference type="Pfam" id="PF17946"/>
    </source>
</evidence>
<evidence type="ECO:0000256" key="6">
    <source>
        <dbReference type="ARBA" id="ARBA00022839"/>
    </source>
</evidence>
<keyword evidence="9" id="KW-0234">DNA repair</keyword>
<keyword evidence="7" id="KW-0067">ATP-binding</keyword>
<keyword evidence="2" id="KW-0547">Nucleotide-binding</keyword>
<sequence length="1079" mass="124636">MLNFFYGSELEPLARRLCAEMKDNLPENPLAPEIFVVQNHGIGQWLSLYLADQEEGIAANMEFEFPSERIWKLIRSIDDDIPKDLPSDRGPMTWSLVELFEDEQLLDQFPNLRRYISDPDPEQRAMRSWKLASKIADVFDQYLIYRPDMINHWEQKKLATGSVDAEGWQMQLWNRLTNHWKDYYDGKWLHRAELQQQLIRHIENGTLDTQELPVRITIFGVSTASPAFIETMVKLSKLTEVYFYHLTIDPDKKESDAFVNPLLQSLSAEGTGFMKQFSAAVRSDAVIKKEVNWEEVTTTDEPRQSVITAIQSDLKEDSPLLGPKLKVPAADRSVQVHSCHSPMREVEVLYDQLLSLFDRQPDLNPDDVLIMTPDIETYAPMIEAVFGTPDEGQPAIPYAIADRGIEGERPAIEAFQKILELSESRFKITEVLDLLDSDPIQEAFGYGEEELNRLEQWIRDNNIRWGIDGSSKADMGLPPSNHFTWQAGLQRILLGYMMRSSDDELYQHIYAYGEVESSDDAALAGTFSRLLNQLFECNKRCREARSPEQWQHQLESLVDRFLPDNRDYFREIARIRDAISGLTEETELGGCNKQIPFAIVRRWLADQLEEKTTGGGRIGRGVTFSSLMPMRSIPFEVIGMIGLNEGSFPRSKIPIEFDLMHLDPQPGDPVQSEEDRYLFLENLLSVRSTLYFSFVGQSNRQDAEFPPSVVLKEFLDHLQEHYGLRPEDMLTKHRLQPFSPRYFEGEQHFSYSKSQLELSRSLANGEENGTAFFEEGLGEAEAEWKQLSVNDLISFFQHPAEYLLRNRLGIYLRDEDIITEDREPFALDKLAEYNVGQPLLQRFLKEQSLESYEQVMRSRDMLPEGWTGEQAFRQKAREVEEFGTEIQQRLDEQPLADLELSLDIGDFRITGTLTDIYRGARMEYRFGKARPKDKVGWWIRHLLFQQRKPADHPGNSMLFSWNEGSFEEHRLSPVSESENLLVQLLDYYWQGLQQPLPIFCKSSYAYAKAVLQDDKEEDEGIAKAVSKWEPGWGGYPGEGDDPYNKLVTEGEHPFEEQEFVEYSRSLWAPYFEAIIEEEG</sequence>
<organism evidence="11 12">
    <name type="scientific">Fodinibius halophilus</name>
    <dbReference type="NCBI Taxonomy" id="1736908"/>
    <lineage>
        <taxon>Bacteria</taxon>
        <taxon>Pseudomonadati</taxon>
        <taxon>Balneolota</taxon>
        <taxon>Balneolia</taxon>
        <taxon>Balneolales</taxon>
        <taxon>Balneolaceae</taxon>
        <taxon>Fodinibius</taxon>
    </lineage>
</organism>
<evidence type="ECO:0000256" key="1">
    <source>
        <dbReference type="ARBA" id="ARBA00022722"/>
    </source>
</evidence>
<dbReference type="NCBIfam" id="TIGR01450">
    <property type="entry name" value="recC"/>
    <property type="match status" value="1"/>
</dbReference>
<dbReference type="EC" id="3.1.11.5" evidence="11"/>
<keyword evidence="12" id="KW-1185">Reference proteome</keyword>
<evidence type="ECO:0000256" key="7">
    <source>
        <dbReference type="ARBA" id="ARBA00022840"/>
    </source>
</evidence>
<dbReference type="GO" id="GO:0005524">
    <property type="term" value="F:ATP binding"/>
    <property type="evidence" value="ECO:0007669"/>
    <property type="project" value="UniProtKB-KW"/>
</dbReference>
<dbReference type="InterPro" id="IPR027417">
    <property type="entry name" value="P-loop_NTPase"/>
</dbReference>
<dbReference type="PIRSF" id="PIRSF000980">
    <property type="entry name" value="RecC"/>
    <property type="match status" value="1"/>
</dbReference>
<dbReference type="SUPFAM" id="SSF52540">
    <property type="entry name" value="P-loop containing nucleoside triphosphate hydrolases"/>
    <property type="match status" value="2"/>
</dbReference>
<evidence type="ECO:0000256" key="5">
    <source>
        <dbReference type="ARBA" id="ARBA00022806"/>
    </source>
</evidence>
<dbReference type="InterPro" id="IPR013986">
    <property type="entry name" value="DExx_box_DNA_helicase_dom_sf"/>
</dbReference>
<keyword evidence="1" id="KW-0540">Nuclease</keyword>
<name>A0A6M1T457_9BACT</name>
<dbReference type="GO" id="GO:0009338">
    <property type="term" value="C:exodeoxyribonuclease V complex"/>
    <property type="evidence" value="ECO:0007669"/>
    <property type="project" value="InterPro"/>
</dbReference>
<dbReference type="InterPro" id="IPR041500">
    <property type="entry name" value="RecC_C"/>
</dbReference>
<dbReference type="InterPro" id="IPR011335">
    <property type="entry name" value="Restrct_endonuc-II-like"/>
</dbReference>
<comment type="caution">
    <text evidence="11">The sequence shown here is derived from an EMBL/GenBank/DDBJ whole genome shotgun (WGS) entry which is preliminary data.</text>
</comment>
<evidence type="ECO:0000313" key="12">
    <source>
        <dbReference type="Proteomes" id="UP000479132"/>
    </source>
</evidence>
<accession>A0A6M1T457</accession>
<dbReference type="Gene3D" id="1.10.10.990">
    <property type="match status" value="1"/>
</dbReference>
<protein>
    <submittedName>
        <fullName evidence="11">Exodeoxyribonuclease V subunit gamma</fullName>
        <ecNumber evidence="11">3.1.11.5</ecNumber>
    </submittedName>
</protein>
<keyword evidence="6" id="KW-0269">Exonuclease</keyword>
<keyword evidence="5" id="KW-0347">Helicase</keyword>
<evidence type="ECO:0000256" key="8">
    <source>
        <dbReference type="ARBA" id="ARBA00023125"/>
    </source>
</evidence>
<feature type="domain" description="RecC C-terminal" evidence="10">
    <location>
        <begin position="784"/>
        <end position="1009"/>
    </location>
</feature>
<evidence type="ECO:0000256" key="9">
    <source>
        <dbReference type="ARBA" id="ARBA00023204"/>
    </source>
</evidence>
<dbReference type="GO" id="GO:0004386">
    <property type="term" value="F:helicase activity"/>
    <property type="evidence" value="ECO:0007669"/>
    <property type="project" value="UniProtKB-KW"/>
</dbReference>
<dbReference type="InterPro" id="IPR006697">
    <property type="entry name" value="RecC"/>
</dbReference>
<dbReference type="PANTHER" id="PTHR30591:SF1">
    <property type="entry name" value="RECBCD ENZYME SUBUNIT RECC"/>
    <property type="match status" value="1"/>
</dbReference>
<proteinExistence type="inferred from homology"/>
<dbReference type="Gene3D" id="3.40.50.300">
    <property type="entry name" value="P-loop containing nucleotide triphosphate hydrolases"/>
    <property type="match status" value="2"/>
</dbReference>
<dbReference type="EMBL" id="JAALLS010000006">
    <property type="protein sequence ID" value="NGP88015.1"/>
    <property type="molecule type" value="Genomic_DNA"/>
</dbReference>
<dbReference type="AlphaFoldDB" id="A0A6M1T457"/>
<dbReference type="PANTHER" id="PTHR30591">
    <property type="entry name" value="RECBCD ENZYME SUBUNIT RECC"/>
    <property type="match status" value="1"/>
</dbReference>
<dbReference type="Gene3D" id="3.40.50.10930">
    <property type="match status" value="1"/>
</dbReference>
<dbReference type="Pfam" id="PF04257">
    <property type="entry name" value="Exonuc_V_gamma"/>
    <property type="match status" value="1"/>
</dbReference>
<gene>
    <name evidence="11" type="primary">recC</name>
    <name evidence="11" type="ORF">G3569_06590</name>
</gene>
<evidence type="ECO:0000256" key="4">
    <source>
        <dbReference type="ARBA" id="ARBA00022801"/>
    </source>
</evidence>
<dbReference type="Pfam" id="PF17946">
    <property type="entry name" value="RecC_C"/>
    <property type="match status" value="1"/>
</dbReference>
<dbReference type="GO" id="GO:0006281">
    <property type="term" value="P:DNA repair"/>
    <property type="evidence" value="ECO:0007669"/>
    <property type="project" value="UniProtKB-KW"/>
</dbReference>
<keyword evidence="3" id="KW-0227">DNA damage</keyword>
<dbReference type="RefSeq" id="WP_165267310.1">
    <property type="nucleotide sequence ID" value="NZ_JAALLS010000006.1"/>
</dbReference>
<evidence type="ECO:0000313" key="11">
    <source>
        <dbReference type="EMBL" id="NGP88015.1"/>
    </source>
</evidence>
<reference evidence="11 12" key="1">
    <citation type="submission" date="2020-02" db="EMBL/GenBank/DDBJ databases">
        <title>Aliifodinibius halophilus 2W32, complete genome.</title>
        <authorList>
            <person name="Li Y."/>
            <person name="Wu S."/>
        </authorList>
    </citation>
    <scope>NUCLEOTIDE SEQUENCE [LARGE SCALE GENOMIC DNA]</scope>
    <source>
        <strain evidence="11 12">2W32</strain>
    </source>
</reference>
<keyword evidence="8" id="KW-0238">DNA-binding</keyword>
<evidence type="ECO:0000256" key="2">
    <source>
        <dbReference type="ARBA" id="ARBA00022741"/>
    </source>
</evidence>
<dbReference type="SUPFAM" id="SSF52980">
    <property type="entry name" value="Restriction endonuclease-like"/>
    <property type="match status" value="1"/>
</dbReference>
<keyword evidence="4 11" id="KW-0378">Hydrolase</keyword>
<dbReference type="Gene3D" id="1.10.10.160">
    <property type="match status" value="1"/>
</dbReference>
<dbReference type="HAMAP" id="MF_01486">
    <property type="entry name" value="RecC"/>
    <property type="match status" value="1"/>
</dbReference>
<dbReference type="Proteomes" id="UP000479132">
    <property type="component" value="Unassembled WGS sequence"/>
</dbReference>